<evidence type="ECO:0000256" key="5">
    <source>
        <dbReference type="ARBA" id="ARBA00023136"/>
    </source>
</evidence>
<sequence length="100" mass="11315">MCDCNIMWRRLSIYQLGGGDLFGLPVGIVADSLGTTIGAATAFLLGRTLLKWTFDWECMVRGLVLDKKTSLILKVNYLASLDYRFYRANIILYQALFIVE</sequence>
<proteinExistence type="predicted"/>
<dbReference type="OrthoDB" id="1808002at2759"/>
<evidence type="ECO:0000313" key="6">
    <source>
        <dbReference type="EMBL" id="KAF6152704.1"/>
    </source>
</evidence>
<dbReference type="PANTHER" id="PTHR12677:SF24">
    <property type="entry name" value="OS07G0655900 PROTEIN"/>
    <property type="match status" value="1"/>
</dbReference>
<evidence type="ECO:0000256" key="4">
    <source>
        <dbReference type="ARBA" id="ARBA00022989"/>
    </source>
</evidence>
<protein>
    <submittedName>
        <fullName evidence="6">Uncharacterized protein</fullName>
    </submittedName>
</protein>
<dbReference type="PANTHER" id="PTHR12677">
    <property type="entry name" value="GOLGI APPARATUS MEMBRANE PROTEIN TVP38-RELATED"/>
    <property type="match status" value="1"/>
</dbReference>
<dbReference type="GO" id="GO:0005886">
    <property type="term" value="C:plasma membrane"/>
    <property type="evidence" value="ECO:0007669"/>
    <property type="project" value="UniProtKB-SubCell"/>
</dbReference>
<dbReference type="EMBL" id="JACGCM010001615">
    <property type="protein sequence ID" value="KAF6152704.1"/>
    <property type="molecule type" value="Genomic_DNA"/>
</dbReference>
<dbReference type="AlphaFoldDB" id="A0A7J7MD61"/>
<keyword evidence="5" id="KW-0472">Membrane</keyword>
<keyword evidence="2" id="KW-1003">Cell membrane</keyword>
<dbReference type="Proteomes" id="UP000541444">
    <property type="component" value="Unassembled WGS sequence"/>
</dbReference>
<evidence type="ECO:0000256" key="1">
    <source>
        <dbReference type="ARBA" id="ARBA00004651"/>
    </source>
</evidence>
<evidence type="ECO:0000256" key="2">
    <source>
        <dbReference type="ARBA" id="ARBA00022475"/>
    </source>
</evidence>
<evidence type="ECO:0000256" key="3">
    <source>
        <dbReference type="ARBA" id="ARBA00022692"/>
    </source>
</evidence>
<name>A0A7J7MD61_9MAGN</name>
<keyword evidence="3" id="KW-0812">Transmembrane</keyword>
<gene>
    <name evidence="6" type="ORF">GIB67_021364</name>
</gene>
<organism evidence="6 7">
    <name type="scientific">Kingdonia uniflora</name>
    <dbReference type="NCBI Taxonomy" id="39325"/>
    <lineage>
        <taxon>Eukaryota</taxon>
        <taxon>Viridiplantae</taxon>
        <taxon>Streptophyta</taxon>
        <taxon>Embryophyta</taxon>
        <taxon>Tracheophyta</taxon>
        <taxon>Spermatophyta</taxon>
        <taxon>Magnoliopsida</taxon>
        <taxon>Ranunculales</taxon>
        <taxon>Circaeasteraceae</taxon>
        <taxon>Kingdonia</taxon>
    </lineage>
</organism>
<keyword evidence="7" id="KW-1185">Reference proteome</keyword>
<accession>A0A7J7MD61</accession>
<reference evidence="6 7" key="1">
    <citation type="journal article" date="2020" name="IScience">
        <title>Genome Sequencing of the Endangered Kingdonia uniflora (Circaeasteraceae, Ranunculales) Reveals Potential Mechanisms of Evolutionary Specialization.</title>
        <authorList>
            <person name="Sun Y."/>
            <person name="Deng T."/>
            <person name="Zhang A."/>
            <person name="Moore M.J."/>
            <person name="Landis J.B."/>
            <person name="Lin N."/>
            <person name="Zhang H."/>
            <person name="Zhang X."/>
            <person name="Huang J."/>
            <person name="Zhang X."/>
            <person name="Sun H."/>
            <person name="Wang H."/>
        </authorList>
    </citation>
    <scope>NUCLEOTIDE SEQUENCE [LARGE SCALE GENOMIC DNA]</scope>
    <source>
        <strain evidence="6">TB1705</strain>
        <tissue evidence="6">Leaf</tissue>
    </source>
</reference>
<comment type="subcellular location">
    <subcellularLocation>
        <location evidence="1">Cell membrane</location>
        <topology evidence="1">Multi-pass membrane protein</topology>
    </subcellularLocation>
</comment>
<comment type="caution">
    <text evidence="6">The sequence shown here is derived from an EMBL/GenBank/DDBJ whole genome shotgun (WGS) entry which is preliminary data.</text>
</comment>
<evidence type="ECO:0000313" key="7">
    <source>
        <dbReference type="Proteomes" id="UP000541444"/>
    </source>
</evidence>
<dbReference type="InterPro" id="IPR015414">
    <property type="entry name" value="TMEM64"/>
</dbReference>
<keyword evidence="4" id="KW-1133">Transmembrane helix</keyword>